<keyword evidence="4" id="KW-1185">Reference proteome</keyword>
<organism evidence="3 4">
    <name type="scientific">Riccia sorocarpa</name>
    <dbReference type="NCBI Taxonomy" id="122646"/>
    <lineage>
        <taxon>Eukaryota</taxon>
        <taxon>Viridiplantae</taxon>
        <taxon>Streptophyta</taxon>
        <taxon>Embryophyta</taxon>
        <taxon>Marchantiophyta</taxon>
        <taxon>Marchantiopsida</taxon>
        <taxon>Marchantiidae</taxon>
        <taxon>Marchantiales</taxon>
        <taxon>Ricciaceae</taxon>
        <taxon>Riccia</taxon>
    </lineage>
</organism>
<evidence type="ECO:0000313" key="4">
    <source>
        <dbReference type="Proteomes" id="UP001633002"/>
    </source>
</evidence>
<dbReference type="AlphaFoldDB" id="A0ABD3HFE4"/>
<evidence type="ECO:0000259" key="2">
    <source>
        <dbReference type="Pfam" id="PF21859"/>
    </source>
</evidence>
<gene>
    <name evidence="3" type="ORF">R1sor_016594</name>
</gene>
<dbReference type="InterPro" id="IPR054424">
    <property type="entry name" value="Replitron_HUH"/>
</dbReference>
<name>A0ABD3HFE4_9MARC</name>
<reference evidence="3 4" key="1">
    <citation type="submission" date="2024-09" db="EMBL/GenBank/DDBJ databases">
        <title>Chromosome-scale assembly of Riccia sorocarpa.</title>
        <authorList>
            <person name="Paukszto L."/>
        </authorList>
    </citation>
    <scope>NUCLEOTIDE SEQUENCE [LARGE SCALE GENOMIC DNA]</scope>
    <source>
        <strain evidence="3">LP-2024</strain>
        <tissue evidence="3">Aerial parts of the thallus</tissue>
    </source>
</reference>
<comment type="caution">
    <text evidence="3">The sequence shown here is derived from an EMBL/GenBank/DDBJ whole genome shotgun (WGS) entry which is preliminary data.</text>
</comment>
<feature type="domain" description="Replitron HUH endonuclease" evidence="2">
    <location>
        <begin position="85"/>
        <end position="194"/>
    </location>
</feature>
<accession>A0ABD3HFE4</accession>
<evidence type="ECO:0000256" key="1">
    <source>
        <dbReference type="SAM" id="MobiDB-lite"/>
    </source>
</evidence>
<dbReference type="Pfam" id="PF21859">
    <property type="entry name" value="Replitron_HUH"/>
    <property type="match status" value="1"/>
</dbReference>
<dbReference type="Proteomes" id="UP001633002">
    <property type="component" value="Unassembled WGS sequence"/>
</dbReference>
<dbReference type="EMBL" id="JBJQOH010000004">
    <property type="protein sequence ID" value="KAL3690285.1"/>
    <property type="molecule type" value="Genomic_DNA"/>
</dbReference>
<proteinExistence type="predicted"/>
<feature type="region of interest" description="Disordered" evidence="1">
    <location>
        <begin position="196"/>
        <end position="225"/>
    </location>
</feature>
<sequence length="266" mass="29573">MSRGTLAPGIYTVRADSDWERQGNVGSSRRSGLSARKKCLFEAWSSLRSNILRTELYGLLDLSSFVGAKEKRVPPKQMDLITIGLVGRDIDLAVFDKLCQYFQVSPSIALAMVAVERGDSNLHLHLQSVVSAKTTSIRVFKSDVSKAIGWYTEAPVGSLICVKSLTNRGLHTLTGLISYCLKDENEEHFKMLLQERDRKSEGGAPSACAAGMRQPRRSMSSPTTSKWQFSSDLEFWTTKVVAGQIGMINRPKSGLLRRNRLCRQID</sequence>
<protein>
    <recommendedName>
        <fullName evidence="2">Replitron HUH endonuclease domain-containing protein</fullName>
    </recommendedName>
</protein>
<evidence type="ECO:0000313" key="3">
    <source>
        <dbReference type="EMBL" id="KAL3690285.1"/>
    </source>
</evidence>